<accession>A0ACB6ZCV7</accession>
<evidence type="ECO:0000313" key="1">
    <source>
        <dbReference type="EMBL" id="KAF9647530.1"/>
    </source>
</evidence>
<organism evidence="1 2">
    <name type="scientific">Thelephora ganbajun</name>
    <name type="common">Ganba fungus</name>
    <dbReference type="NCBI Taxonomy" id="370292"/>
    <lineage>
        <taxon>Eukaryota</taxon>
        <taxon>Fungi</taxon>
        <taxon>Dikarya</taxon>
        <taxon>Basidiomycota</taxon>
        <taxon>Agaricomycotina</taxon>
        <taxon>Agaricomycetes</taxon>
        <taxon>Thelephorales</taxon>
        <taxon>Thelephoraceae</taxon>
        <taxon>Thelephora</taxon>
    </lineage>
</organism>
<reference evidence="1" key="1">
    <citation type="submission" date="2019-10" db="EMBL/GenBank/DDBJ databases">
        <authorList>
            <consortium name="DOE Joint Genome Institute"/>
            <person name="Kuo A."/>
            <person name="Miyauchi S."/>
            <person name="Kiss E."/>
            <person name="Drula E."/>
            <person name="Kohler A."/>
            <person name="Sanchez-Garcia M."/>
            <person name="Andreopoulos B."/>
            <person name="Barry K.W."/>
            <person name="Bonito G."/>
            <person name="Buee M."/>
            <person name="Carver A."/>
            <person name="Chen C."/>
            <person name="Cichocki N."/>
            <person name="Clum A."/>
            <person name="Culley D."/>
            <person name="Crous P.W."/>
            <person name="Fauchery L."/>
            <person name="Girlanda M."/>
            <person name="Hayes R."/>
            <person name="Keri Z."/>
            <person name="Labutti K."/>
            <person name="Lipzen A."/>
            <person name="Lombard V."/>
            <person name="Magnuson J."/>
            <person name="Maillard F."/>
            <person name="Morin E."/>
            <person name="Murat C."/>
            <person name="Nolan M."/>
            <person name="Ohm R."/>
            <person name="Pangilinan J."/>
            <person name="Pereira M."/>
            <person name="Perotto S."/>
            <person name="Peter M."/>
            <person name="Riley R."/>
            <person name="Sitrit Y."/>
            <person name="Stielow B."/>
            <person name="Szollosi G."/>
            <person name="Zifcakova L."/>
            <person name="Stursova M."/>
            <person name="Spatafora J.W."/>
            <person name="Tedersoo L."/>
            <person name="Vaario L.-M."/>
            <person name="Yamada A."/>
            <person name="Yan M."/>
            <person name="Wang P."/>
            <person name="Xu J."/>
            <person name="Bruns T."/>
            <person name="Baldrian P."/>
            <person name="Vilgalys R."/>
            <person name="Henrissat B."/>
            <person name="Grigoriev I.V."/>
            <person name="Hibbett D."/>
            <person name="Nagy L.G."/>
            <person name="Martin F.M."/>
        </authorList>
    </citation>
    <scope>NUCLEOTIDE SEQUENCE</scope>
    <source>
        <strain evidence="1">P2</strain>
    </source>
</reference>
<evidence type="ECO:0000313" key="2">
    <source>
        <dbReference type="Proteomes" id="UP000886501"/>
    </source>
</evidence>
<protein>
    <submittedName>
        <fullName evidence="1">Uncharacterized protein</fullName>
    </submittedName>
</protein>
<dbReference type="EMBL" id="MU118031">
    <property type="protein sequence ID" value="KAF9647530.1"/>
    <property type="molecule type" value="Genomic_DNA"/>
</dbReference>
<sequence length="377" mass="42512">KSLYSDVSGKKRSNPTSYRSTVHWWREILQTVVLKHWFPRSSDTSVPHVLLTLADSFRREGAGKQLCLATVISELQEERIYIPLNRFMTVTRSIHDAGWLPYRIASHVIGKPLWWALQQTGVVESGCVIESSGKGDYVLRGLIESAAQGVSAHHRAKETGVFGDKLHTAEFFKREFSGVAPPDIVLSDLDVKVLLKHLERDVKVVVNGRVVIQSHLQPSHTNLDFHRLPSLLARVPSKSSRYKTGSKSGMDALTTRKACSTLKRNRREIALGHLRARKRLEDILVKRSEVLECLESTLWTVEHAAGDVEIMKLYESSAVTLRTVFSHPYLQRDKIDETMEALHSATEGAKDADLAIRLASEAEWAMMVRLKASCTRW</sequence>
<keyword evidence="2" id="KW-1185">Reference proteome</keyword>
<reference evidence="1" key="2">
    <citation type="journal article" date="2020" name="Nat. Commun.">
        <title>Large-scale genome sequencing of mycorrhizal fungi provides insights into the early evolution of symbiotic traits.</title>
        <authorList>
            <person name="Miyauchi S."/>
            <person name="Kiss E."/>
            <person name="Kuo A."/>
            <person name="Drula E."/>
            <person name="Kohler A."/>
            <person name="Sanchez-Garcia M."/>
            <person name="Morin E."/>
            <person name="Andreopoulos B."/>
            <person name="Barry K.W."/>
            <person name="Bonito G."/>
            <person name="Buee M."/>
            <person name="Carver A."/>
            <person name="Chen C."/>
            <person name="Cichocki N."/>
            <person name="Clum A."/>
            <person name="Culley D."/>
            <person name="Crous P.W."/>
            <person name="Fauchery L."/>
            <person name="Girlanda M."/>
            <person name="Hayes R.D."/>
            <person name="Keri Z."/>
            <person name="LaButti K."/>
            <person name="Lipzen A."/>
            <person name="Lombard V."/>
            <person name="Magnuson J."/>
            <person name="Maillard F."/>
            <person name="Murat C."/>
            <person name="Nolan M."/>
            <person name="Ohm R.A."/>
            <person name="Pangilinan J."/>
            <person name="Pereira M.F."/>
            <person name="Perotto S."/>
            <person name="Peter M."/>
            <person name="Pfister S."/>
            <person name="Riley R."/>
            <person name="Sitrit Y."/>
            <person name="Stielow J.B."/>
            <person name="Szollosi G."/>
            <person name="Zifcakova L."/>
            <person name="Stursova M."/>
            <person name="Spatafora J.W."/>
            <person name="Tedersoo L."/>
            <person name="Vaario L.M."/>
            <person name="Yamada A."/>
            <person name="Yan M."/>
            <person name="Wang P."/>
            <person name="Xu J."/>
            <person name="Bruns T."/>
            <person name="Baldrian P."/>
            <person name="Vilgalys R."/>
            <person name="Dunand C."/>
            <person name="Henrissat B."/>
            <person name="Grigoriev I.V."/>
            <person name="Hibbett D."/>
            <person name="Nagy L.G."/>
            <person name="Martin F.M."/>
        </authorList>
    </citation>
    <scope>NUCLEOTIDE SEQUENCE</scope>
    <source>
        <strain evidence="1">P2</strain>
    </source>
</reference>
<gene>
    <name evidence="1" type="ORF">BDM02DRAFT_3098000</name>
</gene>
<proteinExistence type="predicted"/>
<name>A0ACB6ZCV7_THEGA</name>
<dbReference type="Proteomes" id="UP000886501">
    <property type="component" value="Unassembled WGS sequence"/>
</dbReference>
<comment type="caution">
    <text evidence="1">The sequence shown here is derived from an EMBL/GenBank/DDBJ whole genome shotgun (WGS) entry which is preliminary data.</text>
</comment>
<feature type="non-terminal residue" evidence="1">
    <location>
        <position position="1"/>
    </location>
</feature>